<evidence type="ECO:0000256" key="5">
    <source>
        <dbReference type="ARBA" id="ARBA00022963"/>
    </source>
</evidence>
<dbReference type="GO" id="GO:0006793">
    <property type="term" value="P:phosphorus metabolic process"/>
    <property type="evidence" value="ECO:0007669"/>
    <property type="project" value="UniProtKB-ARBA"/>
</dbReference>
<evidence type="ECO:0000256" key="3">
    <source>
        <dbReference type="ARBA" id="ARBA00012027"/>
    </source>
</evidence>
<evidence type="ECO:0000313" key="8">
    <source>
        <dbReference type="EMBL" id="SDX18086.1"/>
    </source>
</evidence>
<dbReference type="InterPro" id="IPR025202">
    <property type="entry name" value="PLD-like_dom"/>
</dbReference>
<dbReference type="CDD" id="cd09130">
    <property type="entry name" value="PLDc_unchar2_2"/>
    <property type="match status" value="1"/>
</dbReference>
<feature type="domain" description="PLD phosphodiesterase" evidence="7">
    <location>
        <begin position="203"/>
        <end position="233"/>
    </location>
</feature>
<dbReference type="GO" id="GO:0016042">
    <property type="term" value="P:lipid catabolic process"/>
    <property type="evidence" value="ECO:0007669"/>
    <property type="project" value="UniProtKB-KW"/>
</dbReference>
<keyword evidence="4" id="KW-0378">Hydrolase</keyword>
<dbReference type="AlphaFoldDB" id="A0A1H2ZL30"/>
<evidence type="ECO:0000256" key="4">
    <source>
        <dbReference type="ARBA" id="ARBA00022801"/>
    </source>
</evidence>
<comment type="catalytic activity">
    <reaction evidence="1">
        <text>a 1,2-diacyl-sn-glycero-3-phosphocholine + H2O = a 1,2-diacyl-sn-glycero-3-phosphate + choline + H(+)</text>
        <dbReference type="Rhea" id="RHEA:14445"/>
        <dbReference type="ChEBI" id="CHEBI:15354"/>
        <dbReference type="ChEBI" id="CHEBI:15377"/>
        <dbReference type="ChEBI" id="CHEBI:15378"/>
        <dbReference type="ChEBI" id="CHEBI:57643"/>
        <dbReference type="ChEBI" id="CHEBI:58608"/>
        <dbReference type="EC" id="3.1.4.4"/>
    </reaction>
</comment>
<evidence type="ECO:0000259" key="7">
    <source>
        <dbReference type="PROSITE" id="PS50035"/>
    </source>
</evidence>
<evidence type="ECO:0000256" key="1">
    <source>
        <dbReference type="ARBA" id="ARBA00000798"/>
    </source>
</evidence>
<dbReference type="SUPFAM" id="SSF56024">
    <property type="entry name" value="Phospholipase D/nuclease"/>
    <property type="match status" value="2"/>
</dbReference>
<dbReference type="EC" id="3.1.4.4" evidence="3"/>
<dbReference type="GO" id="GO:0016891">
    <property type="term" value="F:RNA endonuclease activity producing 5'-phosphomonoesters, hydrolytic mechanism"/>
    <property type="evidence" value="ECO:0007669"/>
    <property type="project" value="TreeGrafter"/>
</dbReference>
<evidence type="ECO:0000256" key="6">
    <source>
        <dbReference type="ARBA" id="ARBA00023098"/>
    </source>
</evidence>
<name>A0A1H2ZL30_THIRO</name>
<comment type="similarity">
    <text evidence="2">Belongs to the phospholipase D family.</text>
</comment>
<keyword evidence="6" id="KW-0443">Lipid metabolism</keyword>
<dbReference type="InterPro" id="IPR051406">
    <property type="entry name" value="PLD_domain"/>
</dbReference>
<reference evidence="9" key="1">
    <citation type="submission" date="2016-10" db="EMBL/GenBank/DDBJ databases">
        <authorList>
            <person name="Varghese N."/>
            <person name="Submissions S."/>
        </authorList>
    </citation>
    <scope>NUCLEOTIDE SEQUENCE [LARGE SCALE GENOMIC DNA]</scope>
    <source>
        <strain evidence="9">DSM 217</strain>
    </source>
</reference>
<organism evidence="8 9">
    <name type="scientific">Thiocapsa roseopersicina</name>
    <dbReference type="NCBI Taxonomy" id="1058"/>
    <lineage>
        <taxon>Bacteria</taxon>
        <taxon>Pseudomonadati</taxon>
        <taxon>Pseudomonadota</taxon>
        <taxon>Gammaproteobacteria</taxon>
        <taxon>Chromatiales</taxon>
        <taxon>Chromatiaceae</taxon>
        <taxon>Thiocapsa</taxon>
    </lineage>
</organism>
<sequence length="475" mass="53341">MNSVMKRILLLLLALVLGNGFYHAYKPLPPGISVAAPLRPVHDMEFLADHTWVDAEGERHTRQVIFDRVFELIQGADRLLVLDMFLFNAMQETITETHRPLSRELTENLLQRMRDRPGLVTIIITDPFNNLYGGVAAPHLDALEAAGAHLVYTDLGRLRDPNPFWSAPWRLCCKWLGNSTRGWLPNPVGEEAVTLRTYFALLNLKANHRKTLVADDGDDWVALVTSANPHDASSAHVNTAVVFRGQAALDLLDTETAVIRFSAGQVPFEIPADQGAPAQSPLQARIITESRIREAALDTIQSAARGDRLDIAMFYFSHEALIRAVKDASGRGVDVRILLDPNRDAFGREKSGIPNRQTGRRFHDSGIPVRWCRTTGEQCHAKQLVLERADGQVVLITGSSNFTRRNLDDFNLETNVLVVGPADDPFLRAALTWFEQRWRNEPDWQVSDPYDTWEDRSAVRSLRAWIGETLGWSSF</sequence>
<protein>
    <recommendedName>
        <fullName evidence="3">phospholipase D</fullName>
        <ecNumber evidence="3">3.1.4.4</ecNumber>
    </recommendedName>
</protein>
<dbReference type="PANTHER" id="PTHR43856:SF1">
    <property type="entry name" value="MITOCHONDRIAL CARDIOLIPIN HYDROLASE"/>
    <property type="match status" value="1"/>
</dbReference>
<dbReference type="STRING" id="1058.SAMN05421783_11647"/>
<evidence type="ECO:0000313" key="9">
    <source>
        <dbReference type="Proteomes" id="UP000198816"/>
    </source>
</evidence>
<dbReference type="EMBL" id="FNNZ01000016">
    <property type="protein sequence ID" value="SDX18086.1"/>
    <property type="molecule type" value="Genomic_DNA"/>
</dbReference>
<evidence type="ECO:0000256" key="2">
    <source>
        <dbReference type="ARBA" id="ARBA00008664"/>
    </source>
</evidence>
<dbReference type="Pfam" id="PF13091">
    <property type="entry name" value="PLDc_2"/>
    <property type="match status" value="1"/>
</dbReference>
<dbReference type="PANTHER" id="PTHR43856">
    <property type="entry name" value="CARDIOLIPIN HYDROLASE"/>
    <property type="match status" value="1"/>
</dbReference>
<dbReference type="PROSITE" id="PS50035">
    <property type="entry name" value="PLD"/>
    <property type="match status" value="1"/>
</dbReference>
<dbReference type="GO" id="GO:0004630">
    <property type="term" value="F:phospholipase D activity"/>
    <property type="evidence" value="ECO:0007669"/>
    <property type="project" value="UniProtKB-EC"/>
</dbReference>
<gene>
    <name evidence="8" type="ORF">SAMN05421783_11647</name>
</gene>
<accession>A0A1H2ZL30</accession>
<keyword evidence="5" id="KW-0442">Lipid degradation</keyword>
<dbReference type="Gene3D" id="3.30.870.10">
    <property type="entry name" value="Endonuclease Chain A"/>
    <property type="match status" value="2"/>
</dbReference>
<proteinExistence type="inferred from homology"/>
<dbReference type="InterPro" id="IPR001736">
    <property type="entry name" value="PLipase_D/transphosphatidylase"/>
</dbReference>
<dbReference type="Proteomes" id="UP000198816">
    <property type="component" value="Unassembled WGS sequence"/>
</dbReference>
<keyword evidence="9" id="KW-1185">Reference proteome</keyword>